<evidence type="ECO:0000256" key="5">
    <source>
        <dbReference type="ARBA" id="ARBA00022989"/>
    </source>
</evidence>
<feature type="transmembrane region" description="Helical" evidence="7">
    <location>
        <begin position="12"/>
        <end position="34"/>
    </location>
</feature>
<evidence type="ECO:0000256" key="2">
    <source>
        <dbReference type="ARBA" id="ARBA00022448"/>
    </source>
</evidence>
<dbReference type="Gene3D" id="1.20.1250.20">
    <property type="entry name" value="MFS general substrate transporter like domains"/>
    <property type="match status" value="1"/>
</dbReference>
<comment type="subcellular location">
    <subcellularLocation>
        <location evidence="1">Cell membrane</location>
        <topology evidence="1">Multi-pass membrane protein</topology>
    </subcellularLocation>
</comment>
<dbReference type="SUPFAM" id="SSF103473">
    <property type="entry name" value="MFS general substrate transporter"/>
    <property type="match status" value="1"/>
</dbReference>
<dbReference type="Pfam" id="PF07690">
    <property type="entry name" value="MFS_1"/>
    <property type="match status" value="1"/>
</dbReference>
<accession>A0A381P5D6</accession>
<evidence type="ECO:0000313" key="9">
    <source>
        <dbReference type="EMBL" id="SUZ62142.1"/>
    </source>
</evidence>
<keyword evidence="4 7" id="KW-0812">Transmembrane</keyword>
<organism evidence="9">
    <name type="scientific">marine metagenome</name>
    <dbReference type="NCBI Taxonomy" id="408172"/>
    <lineage>
        <taxon>unclassified sequences</taxon>
        <taxon>metagenomes</taxon>
        <taxon>ecological metagenomes</taxon>
    </lineage>
</organism>
<evidence type="ECO:0000256" key="4">
    <source>
        <dbReference type="ARBA" id="ARBA00022692"/>
    </source>
</evidence>
<feature type="transmembrane region" description="Helical" evidence="7">
    <location>
        <begin position="367"/>
        <end position="390"/>
    </location>
</feature>
<name>A0A381P5D6_9ZZZZ</name>
<evidence type="ECO:0000256" key="1">
    <source>
        <dbReference type="ARBA" id="ARBA00004651"/>
    </source>
</evidence>
<dbReference type="PANTHER" id="PTHR23517:SF2">
    <property type="entry name" value="MULTIDRUG RESISTANCE PROTEIN MDTH"/>
    <property type="match status" value="1"/>
</dbReference>
<keyword evidence="2" id="KW-0813">Transport</keyword>
<keyword evidence="6 7" id="KW-0472">Membrane</keyword>
<keyword evidence="5 7" id="KW-1133">Transmembrane helix</keyword>
<feature type="domain" description="Major facilitator superfamily (MFS) profile" evidence="8">
    <location>
        <begin position="8"/>
        <end position="389"/>
    </location>
</feature>
<proteinExistence type="predicted"/>
<dbReference type="PANTHER" id="PTHR23517">
    <property type="entry name" value="RESISTANCE PROTEIN MDTM, PUTATIVE-RELATED-RELATED"/>
    <property type="match status" value="1"/>
</dbReference>
<evidence type="ECO:0000259" key="8">
    <source>
        <dbReference type="PROSITE" id="PS50850"/>
    </source>
</evidence>
<feature type="transmembrane region" description="Helical" evidence="7">
    <location>
        <begin position="299"/>
        <end position="315"/>
    </location>
</feature>
<feature type="transmembrane region" description="Helical" evidence="7">
    <location>
        <begin position="75"/>
        <end position="93"/>
    </location>
</feature>
<feature type="transmembrane region" description="Helical" evidence="7">
    <location>
        <begin position="40"/>
        <end position="63"/>
    </location>
</feature>
<feature type="transmembrane region" description="Helical" evidence="7">
    <location>
        <begin position="214"/>
        <end position="234"/>
    </location>
</feature>
<feature type="transmembrane region" description="Helical" evidence="7">
    <location>
        <begin position="162"/>
        <end position="181"/>
    </location>
</feature>
<dbReference type="GO" id="GO:0022857">
    <property type="term" value="F:transmembrane transporter activity"/>
    <property type="evidence" value="ECO:0007669"/>
    <property type="project" value="InterPro"/>
</dbReference>
<dbReference type="InterPro" id="IPR011701">
    <property type="entry name" value="MFS"/>
</dbReference>
<evidence type="ECO:0000256" key="6">
    <source>
        <dbReference type="ARBA" id="ARBA00023136"/>
    </source>
</evidence>
<sequence>MNALERRSVVALSSLMGLRMFGLFLILPVFVLYAPRLEGATPLTVGIALGAYGLTQAVLQVPFGMLSDRYGRKRMLSIGLLLFVFGSVVAALSSSIEGIILGRAIQGAGAISAVVLATLSDLTREQTRTKAMAVVGVSIGFSFLLALMLGPLLGQWQGLSGLFWITACLAGVALLVVWLTVPTATRVLASVEILPIRSQINTVLFNRQLQGLNLGIFVLHMTLTALFIAVPIGLRDTLGLGSASHWQFYVPVLVCSVLGMVPLLIYGMRRHRTFVVFRLAIALLLVAQLILIIGTDQTAFLITGVWLFFVGFNLLEAMLPSLMSRLAPAAGKGTALGIYNTFQFSGVFAGGIVGGLIYGVWGMAGVYGFAACAVFVWLVLALSTSAPALLESLTLRLVDTVEQEPKDVLQRLSQAPGVCEVVTLPGRDLVYLKVDPAVVDEDALREIDGVVAVD</sequence>
<evidence type="ECO:0000256" key="3">
    <source>
        <dbReference type="ARBA" id="ARBA00022475"/>
    </source>
</evidence>
<dbReference type="InterPro" id="IPR036259">
    <property type="entry name" value="MFS_trans_sf"/>
</dbReference>
<feature type="transmembrane region" description="Helical" evidence="7">
    <location>
        <begin position="246"/>
        <end position="268"/>
    </location>
</feature>
<keyword evidence="3" id="KW-1003">Cell membrane</keyword>
<dbReference type="GO" id="GO:0005886">
    <property type="term" value="C:plasma membrane"/>
    <property type="evidence" value="ECO:0007669"/>
    <property type="project" value="UniProtKB-SubCell"/>
</dbReference>
<feature type="transmembrane region" description="Helical" evidence="7">
    <location>
        <begin position="131"/>
        <end position="150"/>
    </location>
</feature>
<dbReference type="PROSITE" id="PS50850">
    <property type="entry name" value="MFS"/>
    <property type="match status" value="1"/>
</dbReference>
<feature type="transmembrane region" description="Helical" evidence="7">
    <location>
        <begin position="275"/>
        <end position="293"/>
    </location>
</feature>
<dbReference type="EMBL" id="UINC01000850">
    <property type="protein sequence ID" value="SUZ62142.1"/>
    <property type="molecule type" value="Genomic_DNA"/>
</dbReference>
<dbReference type="InterPro" id="IPR050171">
    <property type="entry name" value="MFS_Transporters"/>
</dbReference>
<gene>
    <name evidence="9" type="ORF">METZ01_LOCUS14996</name>
</gene>
<reference evidence="9" key="1">
    <citation type="submission" date="2018-05" db="EMBL/GenBank/DDBJ databases">
        <authorList>
            <person name="Lanie J.A."/>
            <person name="Ng W.-L."/>
            <person name="Kazmierczak K.M."/>
            <person name="Andrzejewski T.M."/>
            <person name="Davidsen T.M."/>
            <person name="Wayne K.J."/>
            <person name="Tettelin H."/>
            <person name="Glass J.I."/>
            <person name="Rusch D."/>
            <person name="Podicherti R."/>
            <person name="Tsui H.-C.T."/>
            <person name="Winkler M.E."/>
        </authorList>
    </citation>
    <scope>NUCLEOTIDE SEQUENCE</scope>
</reference>
<protein>
    <recommendedName>
        <fullName evidence="8">Major facilitator superfamily (MFS) profile domain-containing protein</fullName>
    </recommendedName>
</protein>
<dbReference type="CDD" id="cd17472">
    <property type="entry name" value="MFS_YajR_like"/>
    <property type="match status" value="1"/>
</dbReference>
<evidence type="ECO:0000256" key="7">
    <source>
        <dbReference type="SAM" id="Phobius"/>
    </source>
</evidence>
<dbReference type="Gene3D" id="3.30.70.100">
    <property type="match status" value="1"/>
</dbReference>
<dbReference type="AlphaFoldDB" id="A0A381P5D6"/>
<feature type="transmembrane region" description="Helical" evidence="7">
    <location>
        <begin position="336"/>
        <end position="361"/>
    </location>
</feature>
<dbReference type="InterPro" id="IPR020846">
    <property type="entry name" value="MFS_dom"/>
</dbReference>
<feature type="transmembrane region" description="Helical" evidence="7">
    <location>
        <begin position="99"/>
        <end position="119"/>
    </location>
</feature>